<feature type="non-terminal residue" evidence="2">
    <location>
        <position position="1"/>
    </location>
</feature>
<evidence type="ECO:0000313" key="2">
    <source>
        <dbReference type="EMBL" id="GBG15200.1"/>
    </source>
</evidence>
<feature type="compositionally biased region" description="Low complexity" evidence="1">
    <location>
        <begin position="113"/>
        <end position="127"/>
    </location>
</feature>
<organism evidence="2 3">
    <name type="scientific">Novimethylophilus kurashikiensis</name>
    <dbReference type="NCBI Taxonomy" id="1825523"/>
    <lineage>
        <taxon>Bacteria</taxon>
        <taxon>Pseudomonadati</taxon>
        <taxon>Pseudomonadota</taxon>
        <taxon>Betaproteobacteria</taxon>
        <taxon>Nitrosomonadales</taxon>
        <taxon>Methylophilaceae</taxon>
        <taxon>Novimethylophilus</taxon>
    </lineage>
</organism>
<reference evidence="2 3" key="1">
    <citation type="journal article" date="2018" name="Environ. Microbiol.">
        <title>Isolation and genomic characterization of Novimethylophilus kurashikiensis gen. nov. sp. nov., a new lanthanide-dependent methylotrophic species of Methylophilaceae.</title>
        <authorList>
            <person name="Lv H."/>
            <person name="Sahin N."/>
            <person name="Tani A."/>
        </authorList>
    </citation>
    <scope>NUCLEOTIDE SEQUENCE [LARGE SCALE GENOMIC DNA]</scope>
    <source>
        <strain evidence="2 3">La2-4</strain>
    </source>
</reference>
<accession>A0A2R5FAE4</accession>
<gene>
    <name evidence="2" type="ORF">NMK_2803</name>
</gene>
<dbReference type="Proteomes" id="UP000245081">
    <property type="component" value="Unassembled WGS sequence"/>
</dbReference>
<dbReference type="AlphaFoldDB" id="A0A2R5FAE4"/>
<evidence type="ECO:0000256" key="1">
    <source>
        <dbReference type="SAM" id="MobiDB-lite"/>
    </source>
</evidence>
<comment type="caution">
    <text evidence="2">The sequence shown here is derived from an EMBL/GenBank/DDBJ whole genome shotgun (WGS) entry which is preliminary data.</text>
</comment>
<protein>
    <submittedName>
        <fullName evidence="2">Uncharacterized protein</fullName>
    </submittedName>
</protein>
<keyword evidence="3" id="KW-1185">Reference proteome</keyword>
<dbReference type="EMBL" id="BDOQ01000015">
    <property type="protein sequence ID" value="GBG15200.1"/>
    <property type="molecule type" value="Genomic_DNA"/>
</dbReference>
<proteinExistence type="predicted"/>
<dbReference type="RefSeq" id="WP_181376293.1">
    <property type="nucleotide sequence ID" value="NZ_BDOQ01000015.1"/>
</dbReference>
<feature type="region of interest" description="Disordered" evidence="1">
    <location>
        <begin position="104"/>
        <end position="127"/>
    </location>
</feature>
<evidence type="ECO:0000313" key="3">
    <source>
        <dbReference type="Proteomes" id="UP000245081"/>
    </source>
</evidence>
<sequence length="264" mass="27511">APNQTCTLTNAAQVARPADGICTIARSGTSYTADAADPDCAANTKTTVASPKVTNQDAGGKQEVTANSDGSTTITTNIYNYNNNTTTTTVINYDSSGKVTGVNGQTTQGIGTAGSTSSPAPAATDTSNLATHSDVNGVTSAINAAASTAHTDATDIKGKLNVDGTTGNGDQTYGQQAAHIPSTYVVDQINNTQSDETEGMFQEVANLLTPFIPTPGSCTPWTGQILTRSFSFNWCPYIEMIMQVIGWITALLSIFQVFRITTEE</sequence>
<name>A0A2R5FAE4_9PROT</name>